<accession>A0A182XUE4</accession>
<proteinExistence type="predicted"/>
<keyword evidence="2" id="KW-0175">Coiled coil</keyword>
<protein>
    <recommendedName>
        <fullName evidence="3">Rho-GAP domain-containing protein</fullName>
    </recommendedName>
</protein>
<dbReference type="SMART" id="SM00324">
    <property type="entry name" value="RhoGAP"/>
    <property type="match status" value="1"/>
</dbReference>
<dbReference type="InterPro" id="IPR050729">
    <property type="entry name" value="Rho-GAP"/>
</dbReference>
<dbReference type="Proteomes" id="UP000076407">
    <property type="component" value="Unassembled WGS sequence"/>
</dbReference>
<dbReference type="GO" id="GO:0005096">
    <property type="term" value="F:GTPase activator activity"/>
    <property type="evidence" value="ECO:0007669"/>
    <property type="project" value="UniProtKB-KW"/>
</dbReference>
<evidence type="ECO:0000313" key="4">
    <source>
        <dbReference type="EnsemblMetazoa" id="AQUA015935-PA"/>
    </source>
</evidence>
<keyword evidence="1" id="KW-0343">GTPase activation</keyword>
<reference evidence="4" key="1">
    <citation type="submission" date="2020-05" db="UniProtKB">
        <authorList>
            <consortium name="EnsemblMetazoa"/>
        </authorList>
    </citation>
    <scope>IDENTIFICATION</scope>
    <source>
        <strain evidence="4">SANGQUA</strain>
    </source>
</reference>
<dbReference type="VEuPathDB" id="VectorBase:AQUA015935"/>
<dbReference type="PROSITE" id="PS50238">
    <property type="entry name" value="RHOGAP"/>
    <property type="match status" value="1"/>
</dbReference>
<dbReference type="InterPro" id="IPR000198">
    <property type="entry name" value="RhoGAP_dom"/>
</dbReference>
<evidence type="ECO:0000256" key="2">
    <source>
        <dbReference type="SAM" id="Coils"/>
    </source>
</evidence>
<evidence type="ECO:0000259" key="3">
    <source>
        <dbReference type="PROSITE" id="PS50238"/>
    </source>
</evidence>
<dbReference type="Gene3D" id="1.10.555.10">
    <property type="entry name" value="Rho GTPase activation protein"/>
    <property type="match status" value="1"/>
</dbReference>
<dbReference type="STRING" id="34691.A0A182XUE4"/>
<dbReference type="AlphaFoldDB" id="A0A182XUE4"/>
<evidence type="ECO:0000313" key="5">
    <source>
        <dbReference type="Proteomes" id="UP000076407"/>
    </source>
</evidence>
<sequence length="342" mass="39271">MDSYLGLAQSKVKPRSLVDGFSNRTATIKKRPPRPIGYPTTASRPISTSSIVIDSAAQFRYLQEEHLALLERYKKLEESYTALQGEYAKVKSDNERLQGAYEELQESYNSVTAKNFNAGKLLVYLKLKRRTDKETLEKRNIIKNEACFNTYLQDVVMLDQHPRIPRVVHECIAVLEANDKFMRSPGLYRVSGDHNAIQNLRYDINANNYKRLRKQKSPHEVCGILKLFLRELKDPLISLETCAKYLPDVIQMKTNTRLKIKQLIGCLDEVRQNTLKVLMKHLRSVAAIEENEVDSFSLGLLFSSLIFNETLADVCPVKFQKLTAVPRECIIAMMEDYDAIFE</sequence>
<evidence type="ECO:0000256" key="1">
    <source>
        <dbReference type="ARBA" id="ARBA00022468"/>
    </source>
</evidence>
<dbReference type="PANTHER" id="PTHR23176">
    <property type="entry name" value="RHO/RAC/CDC GTPASE-ACTIVATING PROTEIN"/>
    <property type="match status" value="1"/>
</dbReference>
<keyword evidence="5" id="KW-1185">Reference proteome</keyword>
<feature type="coiled-coil region" evidence="2">
    <location>
        <begin position="73"/>
        <end position="114"/>
    </location>
</feature>
<dbReference type="Pfam" id="PF00620">
    <property type="entry name" value="RhoGAP"/>
    <property type="match status" value="1"/>
</dbReference>
<feature type="domain" description="Rho-GAP" evidence="3">
    <location>
        <begin position="150"/>
        <end position="341"/>
    </location>
</feature>
<dbReference type="GO" id="GO:0005737">
    <property type="term" value="C:cytoplasm"/>
    <property type="evidence" value="ECO:0007669"/>
    <property type="project" value="TreeGrafter"/>
</dbReference>
<name>A0A182XUE4_ANOQN</name>
<dbReference type="InterPro" id="IPR008936">
    <property type="entry name" value="Rho_GTPase_activation_prot"/>
</dbReference>
<organism evidence="4 5">
    <name type="scientific">Anopheles quadriannulatus</name>
    <name type="common">Mosquito</name>
    <dbReference type="NCBI Taxonomy" id="34691"/>
    <lineage>
        <taxon>Eukaryota</taxon>
        <taxon>Metazoa</taxon>
        <taxon>Ecdysozoa</taxon>
        <taxon>Arthropoda</taxon>
        <taxon>Hexapoda</taxon>
        <taxon>Insecta</taxon>
        <taxon>Pterygota</taxon>
        <taxon>Neoptera</taxon>
        <taxon>Endopterygota</taxon>
        <taxon>Diptera</taxon>
        <taxon>Nematocera</taxon>
        <taxon>Culicoidea</taxon>
        <taxon>Culicidae</taxon>
        <taxon>Anophelinae</taxon>
        <taxon>Anopheles</taxon>
    </lineage>
</organism>
<dbReference type="SUPFAM" id="SSF48350">
    <property type="entry name" value="GTPase activation domain, GAP"/>
    <property type="match status" value="1"/>
</dbReference>
<dbReference type="EnsemblMetazoa" id="AQUA015935-RA">
    <property type="protein sequence ID" value="AQUA015935-PA"/>
    <property type="gene ID" value="AQUA015935"/>
</dbReference>
<dbReference type="GO" id="GO:0007165">
    <property type="term" value="P:signal transduction"/>
    <property type="evidence" value="ECO:0007669"/>
    <property type="project" value="InterPro"/>
</dbReference>
<dbReference type="CDD" id="cd00159">
    <property type="entry name" value="RhoGAP"/>
    <property type="match status" value="1"/>
</dbReference>
<dbReference type="PANTHER" id="PTHR23176:SF129">
    <property type="entry name" value="RHO GTPASE ACTIVATING PROTEIN AT 16F, ISOFORM E-RELATED"/>
    <property type="match status" value="1"/>
</dbReference>